<keyword evidence="2" id="KW-1185">Reference proteome</keyword>
<dbReference type="Proteomes" id="UP000789366">
    <property type="component" value="Unassembled WGS sequence"/>
</dbReference>
<evidence type="ECO:0000313" key="2">
    <source>
        <dbReference type="Proteomes" id="UP000789366"/>
    </source>
</evidence>
<accession>A0ACA9L968</accession>
<name>A0ACA9L968_9GLOM</name>
<sequence length="81" mass="9488">MSFFWKRANNNSRAEKLSKDLQTSSNKILNRKNKFTICSSLLIKKPDISISKRYMEPCEEQSLKTLQNENRPGELIRRGNL</sequence>
<gene>
    <name evidence="1" type="ORF">SPELUC_LOCUS3539</name>
</gene>
<proteinExistence type="predicted"/>
<organism evidence="1 2">
    <name type="scientific">Cetraspora pellucida</name>
    <dbReference type="NCBI Taxonomy" id="1433469"/>
    <lineage>
        <taxon>Eukaryota</taxon>
        <taxon>Fungi</taxon>
        <taxon>Fungi incertae sedis</taxon>
        <taxon>Mucoromycota</taxon>
        <taxon>Glomeromycotina</taxon>
        <taxon>Glomeromycetes</taxon>
        <taxon>Diversisporales</taxon>
        <taxon>Gigasporaceae</taxon>
        <taxon>Cetraspora</taxon>
    </lineage>
</organism>
<evidence type="ECO:0000313" key="1">
    <source>
        <dbReference type="EMBL" id="CAG8512422.1"/>
    </source>
</evidence>
<reference evidence="1" key="1">
    <citation type="submission" date="2021-06" db="EMBL/GenBank/DDBJ databases">
        <authorList>
            <person name="Kallberg Y."/>
            <person name="Tangrot J."/>
            <person name="Rosling A."/>
        </authorList>
    </citation>
    <scope>NUCLEOTIDE SEQUENCE</scope>
    <source>
        <strain evidence="1">28 12/20/2015</strain>
    </source>
</reference>
<protein>
    <submittedName>
        <fullName evidence="1">11087_t:CDS:1</fullName>
    </submittedName>
</protein>
<comment type="caution">
    <text evidence="1">The sequence shown here is derived from an EMBL/GenBank/DDBJ whole genome shotgun (WGS) entry which is preliminary data.</text>
</comment>
<dbReference type="EMBL" id="CAJVPW010002745">
    <property type="protein sequence ID" value="CAG8512422.1"/>
    <property type="molecule type" value="Genomic_DNA"/>
</dbReference>